<dbReference type="PANTHER" id="PTHR31630">
    <property type="entry name" value="PHYTANOYL-COA DIOXYGENASE-RELATED-RELATED"/>
    <property type="match status" value="1"/>
</dbReference>
<sequence length="267" mass="30706">MSITKQHQYNLAAEGYIVLPGIVSQALCSDVVKLIMSFTGADLKKPDSWYKKDLGHNGIVPIHQHQALWNIRQHPSVHQAFARLLATEKLWVRLDRLSFKPPQRQPEAFDKSNIHLDFPYQKITSLRLQGILYLTDTEENQGAFCCVPELFKQPEVLKQKKDLWFSNEELEGYEIRNVAATAGSLIIWDSRLPHSGNINTSDQPRLAQYISMCPEDSEESRASRIALWQARRAPEKWRNMPYQQDPEDGEVAKLTELGQKLLGLTRW</sequence>
<keyword evidence="1" id="KW-0560">Oxidoreductase</keyword>
<dbReference type="InterPro" id="IPR008775">
    <property type="entry name" value="Phytyl_CoA_dOase-like"/>
</dbReference>
<reference evidence="1 2" key="1">
    <citation type="submission" date="2022-10" db="EMBL/GenBank/DDBJ databases">
        <title>High-quality genome sequences of two octocoral-associated bacteria, Endozoicomonas euniceicola EF212 and Endozoicomonas gorgoniicola PS125.</title>
        <authorList>
            <person name="Chiou Y.-J."/>
            <person name="Chen Y.-H."/>
        </authorList>
    </citation>
    <scope>NUCLEOTIDE SEQUENCE [LARGE SCALE GENOMIC DNA]</scope>
    <source>
        <strain evidence="1 2">PS125</strain>
    </source>
</reference>
<keyword evidence="2" id="KW-1185">Reference proteome</keyword>
<protein>
    <submittedName>
        <fullName evidence="1">Phytanoyl-CoA dioxygenase family protein</fullName>
    </submittedName>
</protein>
<gene>
    <name evidence="1" type="ORF">NX722_23980</name>
</gene>
<accession>A0ABT3N2Q6</accession>
<dbReference type="GO" id="GO:0051213">
    <property type="term" value="F:dioxygenase activity"/>
    <property type="evidence" value="ECO:0007669"/>
    <property type="project" value="UniProtKB-KW"/>
</dbReference>
<comment type="caution">
    <text evidence="1">The sequence shown here is derived from an EMBL/GenBank/DDBJ whole genome shotgun (WGS) entry which is preliminary data.</text>
</comment>
<dbReference type="Gene3D" id="2.60.120.620">
    <property type="entry name" value="q2cbj1_9rhob like domain"/>
    <property type="match status" value="1"/>
</dbReference>
<dbReference type="SUPFAM" id="SSF51197">
    <property type="entry name" value="Clavaminate synthase-like"/>
    <property type="match status" value="1"/>
</dbReference>
<organism evidence="1 2">
    <name type="scientific">Endozoicomonas gorgoniicola</name>
    <dbReference type="NCBI Taxonomy" id="1234144"/>
    <lineage>
        <taxon>Bacteria</taxon>
        <taxon>Pseudomonadati</taxon>
        <taxon>Pseudomonadota</taxon>
        <taxon>Gammaproteobacteria</taxon>
        <taxon>Oceanospirillales</taxon>
        <taxon>Endozoicomonadaceae</taxon>
        <taxon>Endozoicomonas</taxon>
    </lineage>
</organism>
<name>A0ABT3N2Q6_9GAMM</name>
<dbReference type="EMBL" id="JAPFCC010000001">
    <property type="protein sequence ID" value="MCW7555628.1"/>
    <property type="molecule type" value="Genomic_DNA"/>
</dbReference>
<dbReference type="RefSeq" id="WP_262565378.1">
    <property type="nucleotide sequence ID" value="NZ_JAPFCC010000001.1"/>
</dbReference>
<dbReference type="Proteomes" id="UP001209854">
    <property type="component" value="Unassembled WGS sequence"/>
</dbReference>
<keyword evidence="1" id="KW-0223">Dioxygenase</keyword>
<proteinExistence type="predicted"/>
<dbReference type="PANTHER" id="PTHR31630:SF6">
    <property type="entry name" value="PHYTANOYL-COA DIOXYGENASE-RELATED"/>
    <property type="match status" value="1"/>
</dbReference>
<dbReference type="Pfam" id="PF05721">
    <property type="entry name" value="PhyH"/>
    <property type="match status" value="1"/>
</dbReference>
<evidence type="ECO:0000313" key="1">
    <source>
        <dbReference type="EMBL" id="MCW7555628.1"/>
    </source>
</evidence>
<evidence type="ECO:0000313" key="2">
    <source>
        <dbReference type="Proteomes" id="UP001209854"/>
    </source>
</evidence>